<dbReference type="OrthoDB" id="2390431at2"/>
<keyword evidence="2" id="KW-1185">Reference proteome</keyword>
<dbReference type="STRING" id="1461582.BN1048_00341"/>
<dbReference type="AlphaFoldDB" id="A0A078LZ18"/>
<reference evidence="1 2" key="1">
    <citation type="submission" date="2014-07" db="EMBL/GenBank/DDBJ databases">
        <authorList>
            <person name="Urmite Genomes Urmite Genomes"/>
        </authorList>
    </citation>
    <scope>NUCLEOTIDE SEQUENCE [LARGE SCALE GENOMIC DNA]</scope>
    <source>
        <strain evidence="1 2">13MG44_air</strain>
    </source>
</reference>
<evidence type="ECO:0008006" key="3">
    <source>
        <dbReference type="Google" id="ProtNLM"/>
    </source>
</evidence>
<dbReference type="Pfam" id="PF14166">
    <property type="entry name" value="YueH"/>
    <property type="match status" value="1"/>
</dbReference>
<name>A0A078LZ18_9STAP</name>
<evidence type="ECO:0000313" key="1">
    <source>
        <dbReference type="EMBL" id="CDZ99215.1"/>
    </source>
</evidence>
<sequence length="84" mass="9490">MLTQTIKFNGTDCTAYTAKYEDTYIISIPELGFSMQMDSNQSDEEMTEELIMHLFTLLDEDESSYAAEVIQSAIKAEQGDNNGY</sequence>
<dbReference type="Proteomes" id="UP000044136">
    <property type="component" value="Unassembled WGS sequence"/>
</dbReference>
<gene>
    <name evidence="1" type="ORF">BN1048_00341</name>
</gene>
<protein>
    <recommendedName>
        <fullName evidence="3">YueH-like protein</fullName>
    </recommendedName>
</protein>
<dbReference type="EMBL" id="CCSE01000001">
    <property type="protein sequence ID" value="CDZ99215.1"/>
    <property type="molecule type" value="Genomic_DNA"/>
</dbReference>
<organism evidence="1 2">
    <name type="scientific">Jeotgalicoccus saudimassiliensis</name>
    <dbReference type="NCBI Taxonomy" id="1461582"/>
    <lineage>
        <taxon>Bacteria</taxon>
        <taxon>Bacillati</taxon>
        <taxon>Bacillota</taxon>
        <taxon>Bacilli</taxon>
        <taxon>Bacillales</taxon>
        <taxon>Staphylococcaceae</taxon>
        <taxon>Jeotgalicoccus</taxon>
    </lineage>
</organism>
<evidence type="ECO:0000313" key="2">
    <source>
        <dbReference type="Proteomes" id="UP000044136"/>
    </source>
</evidence>
<accession>A0A078LZ18</accession>
<dbReference type="InterPro" id="IPR020260">
    <property type="entry name" value="Uncharacterised_YueH"/>
</dbReference>
<dbReference type="HOGENOM" id="CLU_169436_1_0_9"/>
<dbReference type="RefSeq" id="WP_035807758.1">
    <property type="nucleotide sequence ID" value="NZ_CCSE01000001.1"/>
</dbReference>
<proteinExistence type="predicted"/>